<dbReference type="Gene3D" id="3.30.930.10">
    <property type="entry name" value="Bira Bifunctional Protein, Domain 2"/>
    <property type="match status" value="1"/>
</dbReference>
<dbReference type="Proteomes" id="UP000033448">
    <property type="component" value="Unassembled WGS sequence"/>
</dbReference>
<dbReference type="OrthoDB" id="583154at2"/>
<dbReference type="AlphaFoldDB" id="A0A0F0KSN8"/>
<keyword evidence="1" id="KW-0436">Ligase</keyword>
<dbReference type="RefSeq" id="WP_156156758.1">
    <property type="nucleotide sequence ID" value="NZ_JYIT01000075.1"/>
</dbReference>
<dbReference type="InterPro" id="IPR045864">
    <property type="entry name" value="aa-tRNA-synth_II/BPL/LPL"/>
</dbReference>
<gene>
    <name evidence="1" type="ORF">RL72_01834</name>
</gene>
<organism evidence="1 2">
    <name type="scientific">Microbacterium azadirachtae</name>
    <dbReference type="NCBI Taxonomy" id="582680"/>
    <lineage>
        <taxon>Bacteria</taxon>
        <taxon>Bacillati</taxon>
        <taxon>Actinomycetota</taxon>
        <taxon>Actinomycetes</taxon>
        <taxon>Micrococcales</taxon>
        <taxon>Microbacteriaceae</taxon>
        <taxon>Microbacterium</taxon>
    </lineage>
</organism>
<sequence>MPINTERWFGTDYARRDAMVRALVETASTDLSVVHHTSSPLIARRHYANLGYLDSLPSVPFDVRSFDPRQFELPEPHILRPALCVETILFADTFGSDSGPEVDSSLRVFGSRGICFRAEASIDAHEPLRLPAFEMQELVFIGDAVRVEAAARASFARVITWMRENGMNVATEVAADHFYGVDAGRRRRVHRALEQKIEARVPWSSELSIAAASLNLHGFRIVETLTERKSQASACVAFGVDRMYALYARTHAAPDND</sequence>
<accession>A0A0F0KSN8</accession>
<evidence type="ECO:0000313" key="1">
    <source>
        <dbReference type="EMBL" id="KJL23883.1"/>
    </source>
</evidence>
<dbReference type="EC" id="6.2.1.-" evidence="1"/>
<comment type="caution">
    <text evidence="1">The sequence shown here is derived from an EMBL/GenBank/DDBJ whole genome shotgun (WGS) entry which is preliminary data.</text>
</comment>
<dbReference type="EMBL" id="JYIT01000075">
    <property type="protein sequence ID" value="KJL23883.1"/>
    <property type="molecule type" value="Genomic_DNA"/>
</dbReference>
<proteinExistence type="predicted"/>
<dbReference type="PATRIC" id="fig|582680.7.peg.1884"/>
<protein>
    <submittedName>
        <fullName evidence="1">Amino acid--[acyl-carrier-protein] ligase 1</fullName>
        <ecNumber evidence="1">6.2.1.-</ecNumber>
    </submittedName>
</protein>
<keyword evidence="2" id="KW-1185">Reference proteome</keyword>
<evidence type="ECO:0000313" key="2">
    <source>
        <dbReference type="Proteomes" id="UP000033448"/>
    </source>
</evidence>
<reference evidence="1 2" key="1">
    <citation type="submission" date="2015-02" db="EMBL/GenBank/DDBJ databases">
        <title>Draft genome sequences of ten Microbacterium spp. with emphasis on heavy metal contaminated environments.</title>
        <authorList>
            <person name="Corretto E."/>
        </authorList>
    </citation>
    <scope>NUCLEOTIDE SEQUENCE [LARGE SCALE GENOMIC DNA]</scope>
    <source>
        <strain evidence="1 2">DSM 23848</strain>
    </source>
</reference>
<name>A0A0F0KSN8_9MICO</name>
<dbReference type="GO" id="GO:0016874">
    <property type="term" value="F:ligase activity"/>
    <property type="evidence" value="ECO:0007669"/>
    <property type="project" value="UniProtKB-KW"/>
</dbReference>